<dbReference type="OMA" id="KRICATS"/>
<evidence type="ECO:0000259" key="2">
    <source>
        <dbReference type="PROSITE" id="PS51277"/>
    </source>
</evidence>
<evidence type="ECO:0000313" key="4">
    <source>
        <dbReference type="Proteomes" id="UP000596660"/>
    </source>
</evidence>
<keyword evidence="4" id="KW-1185">Reference proteome</keyword>
<dbReference type="PANTHER" id="PTHR31236">
    <property type="entry name" value="BURP DOMAIN PROTEIN USPL1-LIKE"/>
    <property type="match status" value="1"/>
</dbReference>
<evidence type="ECO:0000256" key="1">
    <source>
        <dbReference type="SAM" id="SignalP"/>
    </source>
</evidence>
<dbReference type="Proteomes" id="UP000596660">
    <property type="component" value="Unplaced"/>
</dbReference>
<dbReference type="InterPro" id="IPR044816">
    <property type="entry name" value="BURP"/>
</dbReference>
<proteinExistence type="predicted"/>
<dbReference type="SMART" id="SM01045">
    <property type="entry name" value="BURP"/>
    <property type="match status" value="1"/>
</dbReference>
<keyword evidence="1" id="KW-0732">Signal</keyword>
<name>A0A803NER6_CHEQI</name>
<organism evidence="3 4">
    <name type="scientific">Chenopodium quinoa</name>
    <name type="common">Quinoa</name>
    <dbReference type="NCBI Taxonomy" id="63459"/>
    <lineage>
        <taxon>Eukaryota</taxon>
        <taxon>Viridiplantae</taxon>
        <taxon>Streptophyta</taxon>
        <taxon>Embryophyta</taxon>
        <taxon>Tracheophyta</taxon>
        <taxon>Spermatophyta</taxon>
        <taxon>Magnoliopsida</taxon>
        <taxon>eudicotyledons</taxon>
        <taxon>Gunneridae</taxon>
        <taxon>Pentapetalae</taxon>
        <taxon>Caryophyllales</taxon>
        <taxon>Chenopodiaceae</taxon>
        <taxon>Chenopodioideae</taxon>
        <taxon>Atripliceae</taxon>
        <taxon>Chenopodium</taxon>
    </lineage>
</organism>
<dbReference type="AlphaFoldDB" id="A0A803NER6"/>
<dbReference type="Gramene" id="AUR62044620-RA">
    <property type="protein sequence ID" value="AUR62044620-RA:cds"/>
    <property type="gene ID" value="AUR62044620"/>
</dbReference>
<reference evidence="3" key="2">
    <citation type="submission" date="2021-03" db="UniProtKB">
        <authorList>
            <consortium name="EnsemblPlants"/>
        </authorList>
    </citation>
    <scope>IDENTIFICATION</scope>
</reference>
<accession>A0A803NER6</accession>
<evidence type="ECO:0000313" key="3">
    <source>
        <dbReference type="EnsemblPlants" id="AUR62044620-RA:cds"/>
    </source>
</evidence>
<reference evidence="3" key="1">
    <citation type="journal article" date="2017" name="Nature">
        <title>The genome of Chenopodium quinoa.</title>
        <authorList>
            <person name="Jarvis D.E."/>
            <person name="Ho Y.S."/>
            <person name="Lightfoot D.J."/>
            <person name="Schmoeckel S.M."/>
            <person name="Li B."/>
            <person name="Borm T.J.A."/>
            <person name="Ohyanagi H."/>
            <person name="Mineta K."/>
            <person name="Michell C.T."/>
            <person name="Saber N."/>
            <person name="Kharbatia N.M."/>
            <person name="Rupper R.R."/>
            <person name="Sharp A.R."/>
            <person name="Dally N."/>
            <person name="Boughton B.A."/>
            <person name="Woo Y.H."/>
            <person name="Gao G."/>
            <person name="Schijlen E.G.W.M."/>
            <person name="Guo X."/>
            <person name="Momin A.A."/>
            <person name="Negrao S."/>
            <person name="Al-Babili S."/>
            <person name="Gehring C."/>
            <person name="Roessner U."/>
            <person name="Jung C."/>
            <person name="Murphy K."/>
            <person name="Arold S.T."/>
            <person name="Gojobori T."/>
            <person name="van der Linden C.G."/>
            <person name="van Loo E.N."/>
            <person name="Jellen E.N."/>
            <person name="Maughan P.J."/>
            <person name="Tester M."/>
        </authorList>
    </citation>
    <scope>NUCLEOTIDE SEQUENCE [LARGE SCALE GENOMIC DNA]</scope>
    <source>
        <strain evidence="3">cv. PI 614886</strain>
    </source>
</reference>
<feature type="signal peptide" evidence="1">
    <location>
        <begin position="1"/>
        <end position="21"/>
    </location>
</feature>
<dbReference type="PROSITE" id="PS51277">
    <property type="entry name" value="BURP"/>
    <property type="match status" value="1"/>
</dbReference>
<feature type="domain" description="BURP" evidence="2">
    <location>
        <begin position="26"/>
        <end position="253"/>
    </location>
</feature>
<sequence>MEFRLLSILAFLFIVLMVSEAALPPEIYWKKMLPNTEMPKAVKNSLPKPEWMEEESTSVNVGKGGVHVNTGSKQGGGTAVNVGPHKGVNFSVQPNSDEAKVIQETIKGCEEKGIQGEQKYCATSLESLVDYAKNSLGKNVKAMSTESKTIDDKVQKYTITAVKKVAYDNEAAVCHKQKYAYAVFYCHKTKDTSAYTVSLMGADGSKAKAMAVCHKDTSAWNPKHLAFQALNVKPGSVPVCHFLPEEHIVWVPNN</sequence>
<dbReference type="EnsemblPlants" id="AUR62044620-RA">
    <property type="protein sequence ID" value="AUR62044620-RA:cds"/>
    <property type="gene ID" value="AUR62044620"/>
</dbReference>
<feature type="chain" id="PRO_5030582990" description="BURP domain-containing protein" evidence="1">
    <location>
        <begin position="22"/>
        <end position="254"/>
    </location>
</feature>
<dbReference type="Pfam" id="PF03181">
    <property type="entry name" value="BURP"/>
    <property type="match status" value="1"/>
</dbReference>
<protein>
    <recommendedName>
        <fullName evidence="2">BURP domain-containing protein</fullName>
    </recommendedName>
</protein>
<dbReference type="InterPro" id="IPR004873">
    <property type="entry name" value="BURP_dom"/>
</dbReference>
<dbReference type="PANTHER" id="PTHR31236:SF2">
    <property type="entry name" value="BURP DOMAIN PROTEIN RD22"/>
    <property type="match status" value="1"/>
</dbReference>